<accession>A0A8T0Q1Z0</accession>
<dbReference type="Gene3D" id="3.80.10.10">
    <property type="entry name" value="Ribonuclease Inhibitor"/>
    <property type="match status" value="1"/>
</dbReference>
<dbReference type="SUPFAM" id="SSF52047">
    <property type="entry name" value="RNI-like"/>
    <property type="match status" value="1"/>
</dbReference>
<name>A0A8T0Q1Z0_PANVG</name>
<dbReference type="AlphaFoldDB" id="A0A8T0Q1Z0"/>
<sequence length="359" mass="40527">MPRRRGGSSGKKAPTLARREEGFDALPDVILQHILGQTCTCVLARRWREQWKSVVRLLVNGDDFDEVEELRIFMEHLLLLRGGAPLETCELRFGDITDEYDDIVRANLWFRHAIRCQAGVVRLVNSSPDEVIESDNLRLVSQHLMELELAGVEVLKCALDLSRCPALEKLKMDNCDLSRAMNISSASLKRLSITGCEFSPKDVGNCGNCDSGDCDVCLGIIRRRSNCVLLEDLSKVKNLALMSESKAFISQEDLKRCPTFTNLKTLLLSDYWCVTLNMDALTRILNHGIIYVLQGPYHQVEMKGSYSSIQRSAGISEHLRIVEVKFEQIDARVLKVLKLLCTFNIRKITSPLLIISVFL</sequence>
<keyword evidence="2" id="KW-1185">Reference proteome</keyword>
<evidence type="ECO:0000313" key="1">
    <source>
        <dbReference type="EMBL" id="KAG2565156.1"/>
    </source>
</evidence>
<evidence type="ECO:0000313" key="2">
    <source>
        <dbReference type="Proteomes" id="UP000823388"/>
    </source>
</evidence>
<dbReference type="EMBL" id="CM029050">
    <property type="protein sequence ID" value="KAG2565156.1"/>
    <property type="molecule type" value="Genomic_DNA"/>
</dbReference>
<organism evidence="1 2">
    <name type="scientific">Panicum virgatum</name>
    <name type="common">Blackwell switchgrass</name>
    <dbReference type="NCBI Taxonomy" id="38727"/>
    <lineage>
        <taxon>Eukaryota</taxon>
        <taxon>Viridiplantae</taxon>
        <taxon>Streptophyta</taxon>
        <taxon>Embryophyta</taxon>
        <taxon>Tracheophyta</taxon>
        <taxon>Spermatophyta</taxon>
        <taxon>Magnoliopsida</taxon>
        <taxon>Liliopsida</taxon>
        <taxon>Poales</taxon>
        <taxon>Poaceae</taxon>
        <taxon>PACMAD clade</taxon>
        <taxon>Panicoideae</taxon>
        <taxon>Panicodae</taxon>
        <taxon>Paniceae</taxon>
        <taxon>Panicinae</taxon>
        <taxon>Panicum</taxon>
        <taxon>Panicum sect. Hiantes</taxon>
    </lineage>
</organism>
<protein>
    <submittedName>
        <fullName evidence="1">Uncharacterized protein</fullName>
    </submittedName>
</protein>
<comment type="caution">
    <text evidence="1">The sequence shown here is derived from an EMBL/GenBank/DDBJ whole genome shotgun (WGS) entry which is preliminary data.</text>
</comment>
<dbReference type="InterPro" id="IPR053197">
    <property type="entry name" value="F-box_SCFL_complex_component"/>
</dbReference>
<dbReference type="PANTHER" id="PTHR34223">
    <property type="entry name" value="OS11G0201299 PROTEIN"/>
    <property type="match status" value="1"/>
</dbReference>
<reference evidence="1" key="1">
    <citation type="submission" date="2020-05" db="EMBL/GenBank/DDBJ databases">
        <title>WGS assembly of Panicum virgatum.</title>
        <authorList>
            <person name="Lovell J.T."/>
            <person name="Jenkins J."/>
            <person name="Shu S."/>
            <person name="Juenger T.E."/>
            <person name="Schmutz J."/>
        </authorList>
    </citation>
    <scope>NUCLEOTIDE SEQUENCE</scope>
    <source>
        <strain evidence="1">AP13</strain>
    </source>
</reference>
<dbReference type="PANTHER" id="PTHR34223:SF107">
    <property type="entry name" value="F-BOX DOMAIN-CONTAINING PROTEIN"/>
    <property type="match status" value="1"/>
</dbReference>
<proteinExistence type="predicted"/>
<dbReference type="InterPro" id="IPR032675">
    <property type="entry name" value="LRR_dom_sf"/>
</dbReference>
<dbReference type="Proteomes" id="UP000823388">
    <property type="component" value="Chromosome 7N"/>
</dbReference>
<gene>
    <name evidence="1" type="ORF">PVAP13_7NG161317</name>
</gene>